<evidence type="ECO:0000259" key="6">
    <source>
        <dbReference type="Pfam" id="PF07992"/>
    </source>
</evidence>
<keyword evidence="5" id="KW-0560">Oxidoreductase</keyword>
<feature type="domain" description="FAD/NAD(P)-binding" evidence="6">
    <location>
        <begin position="5"/>
        <end position="327"/>
    </location>
</feature>
<dbReference type="InterPro" id="IPR051169">
    <property type="entry name" value="NADH-Q_oxidoreductase"/>
</dbReference>
<dbReference type="AlphaFoldDB" id="A0A0V8GJD3"/>
<accession>A0A0V8GJD3</accession>
<proteinExistence type="inferred from homology"/>
<dbReference type="RefSeq" id="WP_058264694.1">
    <property type="nucleotide sequence ID" value="NZ_FMYN01000001.1"/>
</dbReference>
<dbReference type="PANTHER" id="PTHR42913:SF3">
    <property type="entry name" value="64 KDA MITOCHONDRIAL NADH DEHYDROGENASE (EUROFUNG)"/>
    <property type="match status" value="1"/>
</dbReference>
<dbReference type="InterPro" id="IPR023753">
    <property type="entry name" value="FAD/NAD-binding_dom"/>
</dbReference>
<dbReference type="EMBL" id="LNQL01000001">
    <property type="protein sequence ID" value="KSU50241.1"/>
    <property type="molecule type" value="Genomic_DNA"/>
</dbReference>
<dbReference type="OrthoDB" id="9781621at2"/>
<gene>
    <name evidence="7" type="ORF">AS033_02360</name>
</gene>
<dbReference type="GO" id="GO:0003955">
    <property type="term" value="F:NAD(P)H dehydrogenase (quinone) activity"/>
    <property type="evidence" value="ECO:0007669"/>
    <property type="project" value="TreeGrafter"/>
</dbReference>
<evidence type="ECO:0000313" key="7">
    <source>
        <dbReference type="EMBL" id="KSU50241.1"/>
    </source>
</evidence>
<keyword evidence="3" id="KW-0285">Flavoprotein</keyword>
<dbReference type="GO" id="GO:0019646">
    <property type="term" value="P:aerobic electron transport chain"/>
    <property type="evidence" value="ECO:0007669"/>
    <property type="project" value="TreeGrafter"/>
</dbReference>
<comment type="similarity">
    <text evidence="2">Belongs to the NADH dehydrogenase family.</text>
</comment>
<evidence type="ECO:0000256" key="1">
    <source>
        <dbReference type="ARBA" id="ARBA00001974"/>
    </source>
</evidence>
<keyword evidence="4" id="KW-0274">FAD</keyword>
<dbReference type="Gene3D" id="3.50.50.100">
    <property type="match status" value="1"/>
</dbReference>
<comment type="caution">
    <text evidence="7">The sequence shown here is derived from an EMBL/GenBank/DDBJ whole genome shotgun (WGS) entry which is preliminary data.</text>
</comment>
<evidence type="ECO:0000256" key="5">
    <source>
        <dbReference type="ARBA" id="ARBA00023002"/>
    </source>
</evidence>
<evidence type="ECO:0000256" key="2">
    <source>
        <dbReference type="ARBA" id="ARBA00005272"/>
    </source>
</evidence>
<sequence>MNTPNIVILGAGYGGLITAVNLQKKLGVDQANITLINKHDYHYQTTWLHEPAAGTMSAEQARIYINDVINPSRVKLVKGIVEKVDTAAKTVLLQDDGTVPYDYVVVALGGVPETFGIKGLKEHALTISSLNSVRKIKEHIDYSFAQYKTTGSQDRSLLTIVVGGAGFTGIEFMGELVNRIPELCKQYDIPRELVRVVNIEAAPTVLPGFDADLVNYAHKWLERQGIEFKLGNGIKECGPGSVTFGPLQGDTTETIEANTIIWTGGVSGNPVVAASGFEAMRNRVVVEEDLRVPGHDNVFMIGDCSAVMDPSSNRPYPPTAQIATQQAHKVAENIAALIAGRQTSTFTYENKGTVASLGHKDGIGMVFGKKIYGRNASFMKKVIDNKHFFELKKLGLAIKKGKF</sequence>
<evidence type="ECO:0000313" key="8">
    <source>
        <dbReference type="Proteomes" id="UP000053797"/>
    </source>
</evidence>
<protein>
    <submittedName>
        <fullName evidence="7">NADH dehydrogenase</fullName>
    </submittedName>
</protein>
<dbReference type="PANTHER" id="PTHR42913">
    <property type="entry name" value="APOPTOSIS-INDUCING FACTOR 1"/>
    <property type="match status" value="1"/>
</dbReference>
<evidence type="ECO:0000256" key="3">
    <source>
        <dbReference type="ARBA" id="ARBA00022630"/>
    </source>
</evidence>
<evidence type="ECO:0000256" key="4">
    <source>
        <dbReference type="ARBA" id="ARBA00022827"/>
    </source>
</evidence>
<reference evidence="7 8" key="1">
    <citation type="journal article" date="2015" name="Int. J. Syst. Evol. Microbiol.">
        <title>Exiguobacterium enclense sp. nov., isolated from sediment.</title>
        <authorList>
            <person name="Dastager S.G."/>
            <person name="Mawlankar R."/>
            <person name="Sonalkar V.V."/>
            <person name="Thorat M.N."/>
            <person name="Mual P."/>
            <person name="Verma A."/>
            <person name="Krishnamurthi S."/>
            <person name="Tang S.K."/>
            <person name="Li W.J."/>
        </authorList>
    </citation>
    <scope>NUCLEOTIDE SEQUENCE [LARGE SCALE GENOMIC DNA]</scope>
    <source>
        <strain evidence="7 8">NIO-1109</strain>
    </source>
</reference>
<dbReference type="SUPFAM" id="SSF51905">
    <property type="entry name" value="FAD/NAD(P)-binding domain"/>
    <property type="match status" value="2"/>
</dbReference>
<name>A0A0V8GJD3_9BACL</name>
<dbReference type="Pfam" id="PF07992">
    <property type="entry name" value="Pyr_redox_2"/>
    <property type="match status" value="1"/>
</dbReference>
<organism evidence="7 8">
    <name type="scientific">Exiguobacterium indicum</name>
    <dbReference type="NCBI Taxonomy" id="296995"/>
    <lineage>
        <taxon>Bacteria</taxon>
        <taxon>Bacillati</taxon>
        <taxon>Bacillota</taxon>
        <taxon>Bacilli</taxon>
        <taxon>Bacillales</taxon>
        <taxon>Bacillales Family XII. Incertae Sedis</taxon>
        <taxon>Exiguobacterium</taxon>
    </lineage>
</organism>
<comment type="cofactor">
    <cofactor evidence="1">
        <name>FAD</name>
        <dbReference type="ChEBI" id="CHEBI:57692"/>
    </cofactor>
</comment>
<dbReference type="Proteomes" id="UP000053797">
    <property type="component" value="Unassembled WGS sequence"/>
</dbReference>
<dbReference type="PRINTS" id="PR00368">
    <property type="entry name" value="FADPNR"/>
</dbReference>
<dbReference type="InterPro" id="IPR036188">
    <property type="entry name" value="FAD/NAD-bd_sf"/>
</dbReference>